<organism evidence="2 3">
    <name type="scientific">Lacrimispora algidixylanolytica</name>
    <dbReference type="NCBI Taxonomy" id="94868"/>
    <lineage>
        <taxon>Bacteria</taxon>
        <taxon>Bacillati</taxon>
        <taxon>Bacillota</taxon>
        <taxon>Clostridia</taxon>
        <taxon>Lachnospirales</taxon>
        <taxon>Lachnospiraceae</taxon>
        <taxon>Lacrimispora</taxon>
    </lineage>
</organism>
<evidence type="ECO:0000313" key="2">
    <source>
        <dbReference type="EMBL" id="RKD32989.1"/>
    </source>
</evidence>
<gene>
    <name evidence="2" type="ORF">BET01_15345</name>
</gene>
<proteinExistence type="predicted"/>
<dbReference type="Pfam" id="PF07238">
    <property type="entry name" value="PilZ"/>
    <property type="match status" value="1"/>
</dbReference>
<name>A0A419T6E9_9FIRM</name>
<protein>
    <recommendedName>
        <fullName evidence="1">PilZ domain-containing protein</fullName>
    </recommendedName>
</protein>
<dbReference type="AlphaFoldDB" id="A0A419T6E9"/>
<dbReference type="OrthoDB" id="1897520at2"/>
<keyword evidence="3" id="KW-1185">Reference proteome</keyword>
<feature type="domain" description="PilZ" evidence="1">
    <location>
        <begin position="91"/>
        <end position="197"/>
    </location>
</feature>
<evidence type="ECO:0000259" key="1">
    <source>
        <dbReference type="Pfam" id="PF07238"/>
    </source>
</evidence>
<dbReference type="EMBL" id="MCIA01000008">
    <property type="protein sequence ID" value="RKD32989.1"/>
    <property type="molecule type" value="Genomic_DNA"/>
</dbReference>
<accession>A0A419T6E9</accession>
<comment type="caution">
    <text evidence="2">The sequence shown here is derived from an EMBL/GenBank/DDBJ whole genome shotgun (WGS) entry which is preliminary data.</text>
</comment>
<reference evidence="2 3" key="1">
    <citation type="submission" date="2016-08" db="EMBL/GenBank/DDBJ databases">
        <title>A new outlook on sporulation: Clostridium algidixylanolyticum.</title>
        <authorList>
            <person name="Poppleton D.I."/>
            <person name="Gribaldo S."/>
        </authorList>
    </citation>
    <scope>NUCLEOTIDE SEQUENCE [LARGE SCALE GENOMIC DNA]</scope>
    <source>
        <strain evidence="2 3">SPL73</strain>
    </source>
</reference>
<evidence type="ECO:0000313" key="3">
    <source>
        <dbReference type="Proteomes" id="UP000284277"/>
    </source>
</evidence>
<dbReference type="Proteomes" id="UP000284277">
    <property type="component" value="Unassembled WGS sequence"/>
</dbReference>
<dbReference type="GO" id="GO:0035438">
    <property type="term" value="F:cyclic-di-GMP binding"/>
    <property type="evidence" value="ECO:0007669"/>
    <property type="project" value="InterPro"/>
</dbReference>
<dbReference type="SUPFAM" id="SSF141371">
    <property type="entry name" value="PilZ domain-like"/>
    <property type="match status" value="1"/>
</dbReference>
<sequence>MFMECKKACIYTFAGSLLAEVEVLDGNKEAIELIIKEEDIWNISGETMIEFYDGKQGLVTCKCRISGMTKLVDQTAYRATCKVVKMVSENERRQALKVRIEQPVTIETTEDSGLIMHIHAEIKDISLGGVGFESKESLNEDQSFSFLINTSYGLLRLKGSVLWKKEFTDDKEELCYRYGAQFLEMTPHQESMIKKFTLSERLKKQ</sequence>
<dbReference type="Gene3D" id="2.40.10.220">
    <property type="entry name" value="predicted glycosyltransferase like domains"/>
    <property type="match status" value="1"/>
</dbReference>
<dbReference type="InterPro" id="IPR009875">
    <property type="entry name" value="PilZ_domain"/>
</dbReference>
<dbReference type="RefSeq" id="WP_158584996.1">
    <property type="nucleotide sequence ID" value="NZ_MCIA01000008.1"/>
</dbReference>